<organism evidence="2 3">
    <name type="scientific">Sparassis crispa</name>
    <dbReference type="NCBI Taxonomy" id="139825"/>
    <lineage>
        <taxon>Eukaryota</taxon>
        <taxon>Fungi</taxon>
        <taxon>Dikarya</taxon>
        <taxon>Basidiomycota</taxon>
        <taxon>Agaricomycotina</taxon>
        <taxon>Agaricomycetes</taxon>
        <taxon>Polyporales</taxon>
        <taxon>Sparassidaceae</taxon>
        <taxon>Sparassis</taxon>
    </lineage>
</organism>
<comment type="caution">
    <text evidence="2">The sequence shown here is derived from an EMBL/GenBank/DDBJ whole genome shotgun (WGS) entry which is preliminary data.</text>
</comment>
<keyword evidence="3" id="KW-1185">Reference proteome</keyword>
<evidence type="ECO:0000256" key="1">
    <source>
        <dbReference type="SAM" id="MobiDB-lite"/>
    </source>
</evidence>
<name>A0A401GEH0_9APHY</name>
<feature type="region of interest" description="Disordered" evidence="1">
    <location>
        <begin position="167"/>
        <end position="200"/>
    </location>
</feature>
<dbReference type="RefSeq" id="XP_027611489.1">
    <property type="nucleotide sequence ID" value="XM_027755688.1"/>
</dbReference>
<proteinExistence type="predicted"/>
<sequence>MVGVELAERVITDVANWTIVTGINANTIYKLYEAHNPSTAAQIKGGQDALRDALDILHRALSEGLPIPEEDTYILTSKHEILLLRGDQLEKSVAAKFRFNLHEIFVQPIVLNQEARAFNAQSRKLLCATQRSSSIARFKVIKGTLRGRKFSKSDTLTTWSMVLSPPAKVAGPSETSSENNNGESSITLVDSSNDGVTNESRPVASLIEILEFNPWQQDGESGSSEVASQSKT</sequence>
<evidence type="ECO:0000313" key="3">
    <source>
        <dbReference type="Proteomes" id="UP000287166"/>
    </source>
</evidence>
<dbReference type="EMBL" id="BFAD01000003">
    <property type="protein sequence ID" value="GBE80576.1"/>
    <property type="molecule type" value="Genomic_DNA"/>
</dbReference>
<dbReference type="InParanoid" id="A0A401GEH0"/>
<protein>
    <submittedName>
        <fullName evidence="2">Uncharacterized protein</fullName>
    </submittedName>
</protein>
<dbReference type="AlphaFoldDB" id="A0A401GEH0"/>
<dbReference type="GeneID" id="38777493"/>
<accession>A0A401GEH0</accession>
<feature type="compositionally biased region" description="Polar residues" evidence="1">
    <location>
        <begin position="186"/>
        <end position="200"/>
    </location>
</feature>
<evidence type="ECO:0000313" key="2">
    <source>
        <dbReference type="EMBL" id="GBE80576.1"/>
    </source>
</evidence>
<dbReference type="Proteomes" id="UP000287166">
    <property type="component" value="Unassembled WGS sequence"/>
</dbReference>
<gene>
    <name evidence="2" type="ORF">SCP_0302910</name>
</gene>
<reference evidence="2 3" key="1">
    <citation type="journal article" date="2018" name="Sci. Rep.">
        <title>Genome sequence of the cauliflower mushroom Sparassis crispa (Hanabiratake) and its association with beneficial usage.</title>
        <authorList>
            <person name="Kiyama R."/>
            <person name="Furutani Y."/>
            <person name="Kawaguchi K."/>
            <person name="Nakanishi T."/>
        </authorList>
    </citation>
    <scope>NUCLEOTIDE SEQUENCE [LARGE SCALE GENOMIC DNA]</scope>
</reference>
<feature type="compositionally biased region" description="Low complexity" evidence="1">
    <location>
        <begin position="173"/>
        <end position="185"/>
    </location>
</feature>